<dbReference type="EMBL" id="JAQGEF010000014">
    <property type="protein sequence ID" value="MDA3615533.1"/>
    <property type="molecule type" value="Genomic_DNA"/>
</dbReference>
<name>A0ABT4UL70_9BACT</name>
<sequence>MKQVCYFIYLIFVFFLSCQGKKSNAIELNLSSERSLIAETYREKEKQNIEFLKKKHLYNYLDSAYWYFYIYYGEYKIKGCGDVQIDSILEEPNARRLIYHDLILKKVRLNIDSSLLFLSVSPVVNDSIFLCYFIDGNSLPNELVFNYKNNEFIKFSYDEAGWDIPLEAAIDYYKNILSRVLLTDSSLNLKVSYKFNKLYNSIILNKGTVPGSLY</sequence>
<dbReference type="RefSeq" id="WP_407031860.1">
    <property type="nucleotide sequence ID" value="NZ_JAQGEF010000014.1"/>
</dbReference>
<protein>
    <recommendedName>
        <fullName evidence="3">Lipoprotein</fullName>
    </recommendedName>
</protein>
<evidence type="ECO:0008006" key="3">
    <source>
        <dbReference type="Google" id="ProtNLM"/>
    </source>
</evidence>
<dbReference type="Proteomes" id="UP001210231">
    <property type="component" value="Unassembled WGS sequence"/>
</dbReference>
<accession>A0ABT4UL70</accession>
<proteinExistence type="predicted"/>
<organism evidence="1 2">
    <name type="scientific">Polluticaenibacter yanchengensis</name>
    <dbReference type="NCBI Taxonomy" id="3014562"/>
    <lineage>
        <taxon>Bacteria</taxon>
        <taxon>Pseudomonadati</taxon>
        <taxon>Bacteroidota</taxon>
        <taxon>Chitinophagia</taxon>
        <taxon>Chitinophagales</taxon>
        <taxon>Chitinophagaceae</taxon>
        <taxon>Polluticaenibacter</taxon>
    </lineage>
</organism>
<reference evidence="1 2" key="1">
    <citation type="submission" date="2022-12" db="EMBL/GenBank/DDBJ databases">
        <title>Chitinophagaceae gen. sp. nov., a new member of the family Chitinophagaceae, isolated from soil in a chemical factory.</title>
        <authorList>
            <person name="Ke Z."/>
        </authorList>
    </citation>
    <scope>NUCLEOTIDE SEQUENCE [LARGE SCALE GENOMIC DNA]</scope>
    <source>
        <strain evidence="1 2">LY-5</strain>
    </source>
</reference>
<keyword evidence="2" id="KW-1185">Reference proteome</keyword>
<gene>
    <name evidence="1" type="ORF">O3P16_12000</name>
</gene>
<evidence type="ECO:0000313" key="2">
    <source>
        <dbReference type="Proteomes" id="UP001210231"/>
    </source>
</evidence>
<dbReference type="PROSITE" id="PS51257">
    <property type="entry name" value="PROKAR_LIPOPROTEIN"/>
    <property type="match status" value="1"/>
</dbReference>
<comment type="caution">
    <text evidence="1">The sequence shown here is derived from an EMBL/GenBank/DDBJ whole genome shotgun (WGS) entry which is preliminary data.</text>
</comment>
<evidence type="ECO:0000313" key="1">
    <source>
        <dbReference type="EMBL" id="MDA3615533.1"/>
    </source>
</evidence>